<gene>
    <name evidence="2" type="ORF">M404DRAFT_31220</name>
</gene>
<reference evidence="2 3" key="1">
    <citation type="submission" date="2014-04" db="EMBL/GenBank/DDBJ databases">
        <authorList>
            <consortium name="DOE Joint Genome Institute"/>
            <person name="Kuo A."/>
            <person name="Kohler A."/>
            <person name="Costa M.D."/>
            <person name="Nagy L.G."/>
            <person name="Floudas D."/>
            <person name="Copeland A."/>
            <person name="Barry K.W."/>
            <person name="Cichocki N."/>
            <person name="Veneault-Fourrey C."/>
            <person name="LaButti K."/>
            <person name="Lindquist E.A."/>
            <person name="Lipzen A."/>
            <person name="Lundell T."/>
            <person name="Morin E."/>
            <person name="Murat C."/>
            <person name="Sun H."/>
            <person name="Tunlid A."/>
            <person name="Henrissat B."/>
            <person name="Grigoriev I.V."/>
            <person name="Hibbett D.S."/>
            <person name="Martin F."/>
            <person name="Nordberg H.P."/>
            <person name="Cantor M.N."/>
            <person name="Hua S.X."/>
        </authorList>
    </citation>
    <scope>NUCLEOTIDE SEQUENCE [LARGE SCALE GENOMIC DNA]</scope>
    <source>
        <strain evidence="2 3">Marx 270</strain>
    </source>
</reference>
<evidence type="ECO:0000313" key="3">
    <source>
        <dbReference type="Proteomes" id="UP000054217"/>
    </source>
</evidence>
<dbReference type="EMBL" id="KN832014">
    <property type="protein sequence ID" value="KIN98549.1"/>
    <property type="molecule type" value="Genomic_DNA"/>
</dbReference>
<sequence length="65" mass="6690">MPNDTQSAPAPHEPNELMHFDHVGNIPSVAGAIGDGNQPNETDHAAFPGSLLHTPEIPGLLGNGS</sequence>
<dbReference type="HOGENOM" id="CLU_2850683_0_0_1"/>
<keyword evidence="3" id="KW-1185">Reference proteome</keyword>
<evidence type="ECO:0000256" key="1">
    <source>
        <dbReference type="SAM" id="MobiDB-lite"/>
    </source>
</evidence>
<evidence type="ECO:0000313" key="2">
    <source>
        <dbReference type="EMBL" id="KIN98549.1"/>
    </source>
</evidence>
<protein>
    <submittedName>
        <fullName evidence="2">Uncharacterized protein</fullName>
    </submittedName>
</protein>
<proteinExistence type="predicted"/>
<organism evidence="2 3">
    <name type="scientific">Pisolithus tinctorius Marx 270</name>
    <dbReference type="NCBI Taxonomy" id="870435"/>
    <lineage>
        <taxon>Eukaryota</taxon>
        <taxon>Fungi</taxon>
        <taxon>Dikarya</taxon>
        <taxon>Basidiomycota</taxon>
        <taxon>Agaricomycotina</taxon>
        <taxon>Agaricomycetes</taxon>
        <taxon>Agaricomycetidae</taxon>
        <taxon>Boletales</taxon>
        <taxon>Sclerodermatineae</taxon>
        <taxon>Pisolithaceae</taxon>
        <taxon>Pisolithus</taxon>
    </lineage>
</organism>
<name>A0A0C3NBP4_PISTI</name>
<dbReference type="AlphaFoldDB" id="A0A0C3NBP4"/>
<dbReference type="Proteomes" id="UP000054217">
    <property type="component" value="Unassembled WGS sequence"/>
</dbReference>
<reference evidence="3" key="2">
    <citation type="submission" date="2015-01" db="EMBL/GenBank/DDBJ databases">
        <title>Evolutionary Origins and Diversification of the Mycorrhizal Mutualists.</title>
        <authorList>
            <consortium name="DOE Joint Genome Institute"/>
            <consortium name="Mycorrhizal Genomics Consortium"/>
            <person name="Kohler A."/>
            <person name="Kuo A."/>
            <person name="Nagy L.G."/>
            <person name="Floudas D."/>
            <person name="Copeland A."/>
            <person name="Barry K.W."/>
            <person name="Cichocki N."/>
            <person name="Veneault-Fourrey C."/>
            <person name="LaButti K."/>
            <person name="Lindquist E.A."/>
            <person name="Lipzen A."/>
            <person name="Lundell T."/>
            <person name="Morin E."/>
            <person name="Murat C."/>
            <person name="Riley R."/>
            <person name="Ohm R."/>
            <person name="Sun H."/>
            <person name="Tunlid A."/>
            <person name="Henrissat B."/>
            <person name="Grigoriev I.V."/>
            <person name="Hibbett D.S."/>
            <person name="Martin F."/>
        </authorList>
    </citation>
    <scope>NUCLEOTIDE SEQUENCE [LARGE SCALE GENOMIC DNA]</scope>
    <source>
        <strain evidence="3">Marx 270</strain>
    </source>
</reference>
<feature type="region of interest" description="Disordered" evidence="1">
    <location>
        <begin position="29"/>
        <end position="65"/>
    </location>
</feature>
<dbReference type="InParanoid" id="A0A0C3NBP4"/>
<dbReference type="OrthoDB" id="10280031at2759"/>
<accession>A0A0C3NBP4</accession>